<dbReference type="Proteomes" id="UP001159363">
    <property type="component" value="Chromosome 2"/>
</dbReference>
<dbReference type="Gene3D" id="1.10.10.60">
    <property type="entry name" value="Homeodomain-like"/>
    <property type="match status" value="1"/>
</dbReference>
<dbReference type="InterPro" id="IPR009057">
    <property type="entry name" value="Homeodomain-like_sf"/>
</dbReference>
<name>A0ABQ9I8C0_9NEOP</name>
<dbReference type="InterPro" id="IPR006600">
    <property type="entry name" value="HTH_CenpB_DNA-bd_dom"/>
</dbReference>
<evidence type="ECO:0000313" key="5">
    <source>
        <dbReference type="Proteomes" id="UP001159363"/>
    </source>
</evidence>
<reference evidence="4 5" key="1">
    <citation type="submission" date="2023-02" db="EMBL/GenBank/DDBJ databases">
        <title>LHISI_Scaffold_Assembly.</title>
        <authorList>
            <person name="Stuart O.P."/>
            <person name="Cleave R."/>
            <person name="Magrath M.J.L."/>
            <person name="Mikheyev A.S."/>
        </authorList>
    </citation>
    <scope>NUCLEOTIDE SEQUENCE [LARGE SCALE GENOMIC DNA]</scope>
    <source>
        <strain evidence="4">Daus_M_001</strain>
        <tissue evidence="4">Leg muscle</tissue>
    </source>
</reference>
<comment type="caution">
    <text evidence="4">The sequence shown here is derived from an EMBL/GenBank/DDBJ whole genome shotgun (WGS) entry which is preliminary data.</text>
</comment>
<evidence type="ECO:0000256" key="2">
    <source>
        <dbReference type="ARBA" id="ARBA00023125"/>
    </source>
</evidence>
<proteinExistence type="predicted"/>
<gene>
    <name evidence="4" type="ORF">PR048_005470</name>
</gene>
<evidence type="ECO:0000259" key="3">
    <source>
        <dbReference type="PROSITE" id="PS51253"/>
    </source>
</evidence>
<dbReference type="PROSITE" id="PS51253">
    <property type="entry name" value="HTH_CENPB"/>
    <property type="match status" value="1"/>
</dbReference>
<dbReference type="EMBL" id="JARBHB010000002">
    <property type="protein sequence ID" value="KAJ8892889.1"/>
    <property type="molecule type" value="Genomic_DNA"/>
</dbReference>
<dbReference type="Pfam" id="PF03221">
    <property type="entry name" value="HTH_Tnp_Tc5"/>
    <property type="match status" value="1"/>
</dbReference>
<keyword evidence="5" id="KW-1185">Reference proteome</keyword>
<evidence type="ECO:0000313" key="4">
    <source>
        <dbReference type="EMBL" id="KAJ8892889.1"/>
    </source>
</evidence>
<dbReference type="InterPro" id="IPR050863">
    <property type="entry name" value="CenT-Element_Derived"/>
</dbReference>
<dbReference type="PANTHER" id="PTHR19303:SF73">
    <property type="entry name" value="PROTEIN PDC2"/>
    <property type="match status" value="1"/>
</dbReference>
<dbReference type="SUPFAM" id="SSF46689">
    <property type="entry name" value="Homeodomain-like"/>
    <property type="match status" value="1"/>
</dbReference>
<protein>
    <recommendedName>
        <fullName evidence="3">HTH CENPB-type domain-containing protein</fullName>
    </recommendedName>
</protein>
<organism evidence="4 5">
    <name type="scientific">Dryococelus australis</name>
    <dbReference type="NCBI Taxonomy" id="614101"/>
    <lineage>
        <taxon>Eukaryota</taxon>
        <taxon>Metazoa</taxon>
        <taxon>Ecdysozoa</taxon>
        <taxon>Arthropoda</taxon>
        <taxon>Hexapoda</taxon>
        <taxon>Insecta</taxon>
        <taxon>Pterygota</taxon>
        <taxon>Neoptera</taxon>
        <taxon>Polyneoptera</taxon>
        <taxon>Phasmatodea</taxon>
        <taxon>Verophasmatodea</taxon>
        <taxon>Anareolatae</taxon>
        <taxon>Phasmatidae</taxon>
        <taxon>Eurycanthinae</taxon>
        <taxon>Dryococelus</taxon>
    </lineage>
</organism>
<accession>A0ABQ9I8C0</accession>
<keyword evidence="2" id="KW-0238">DNA-binding</keyword>
<evidence type="ECO:0000256" key="1">
    <source>
        <dbReference type="ARBA" id="ARBA00004123"/>
    </source>
</evidence>
<sequence length="295" mass="32732">MDDSEGCDTTADEYVCVCVSEVLHCVGALGCAVTFLVAPNHAAFVDGTLDVRCPSCVKFTCRATALSLYSALSPFSLRRTTLPLLMAPLTCVVLRVKFTCRATALSLYSALSPFSLRRTTLPLLMAPLTCVVLLVLETRQSLAVLHSCAKGIIDYELLTKPSDIPISRDLSRKNKYFSDTCGLPHNRHDLQRKFTYEWICRDRSNNIPLSGPLKREKALDIAKESGFVDFEASVGWLDEFCSRHNMSYKNICGEGIKINENVVTEWKEKMNELCVKGILTKTVSTVIRLGFSSVL</sequence>
<comment type="subcellular location">
    <subcellularLocation>
        <location evidence="1">Nucleus</location>
    </subcellularLocation>
</comment>
<dbReference type="SMART" id="SM00674">
    <property type="entry name" value="CENPB"/>
    <property type="match status" value="1"/>
</dbReference>
<dbReference type="PANTHER" id="PTHR19303">
    <property type="entry name" value="TRANSPOSON"/>
    <property type="match status" value="1"/>
</dbReference>
<feature type="domain" description="HTH CENPB-type" evidence="3">
    <location>
        <begin position="179"/>
        <end position="250"/>
    </location>
</feature>